<evidence type="ECO:0000313" key="2">
    <source>
        <dbReference type="EMBL" id="EFA06293.1"/>
    </source>
</evidence>
<reference evidence="2 3" key="2">
    <citation type="journal article" date="2010" name="Nucleic Acids Res.">
        <title>BeetleBase in 2010: revisions to provide comprehensive genomic information for Tribolium castaneum.</title>
        <authorList>
            <person name="Kim H.S."/>
            <person name="Murphy T."/>
            <person name="Xia J."/>
            <person name="Caragea D."/>
            <person name="Park Y."/>
            <person name="Beeman R.W."/>
            <person name="Lorenzen M.D."/>
            <person name="Butcher S."/>
            <person name="Manak J.R."/>
            <person name="Brown S.J."/>
        </authorList>
    </citation>
    <scope>GENOME REANNOTATION</scope>
    <source>
        <strain evidence="2 3">Georgia GA2</strain>
    </source>
</reference>
<gene>
    <name evidence="2" type="primary">AUGUSTUS-3.0.2_09160</name>
    <name evidence="2" type="ORF">TcasGA2_TC009160</name>
</gene>
<proteinExistence type="predicted"/>
<dbReference type="InParanoid" id="D6WTH6"/>
<feature type="domain" description="CHK kinase-like" evidence="1">
    <location>
        <begin position="122"/>
        <end position="316"/>
    </location>
</feature>
<dbReference type="PANTHER" id="PTHR11012:SF30">
    <property type="entry name" value="PROTEIN KINASE-LIKE DOMAIN-CONTAINING"/>
    <property type="match status" value="1"/>
</dbReference>
<name>D6WTH6_TRICA</name>
<dbReference type="KEGG" id="tca:663235"/>
<dbReference type="SUPFAM" id="SSF56112">
    <property type="entry name" value="Protein kinase-like (PK-like)"/>
    <property type="match status" value="1"/>
</dbReference>
<evidence type="ECO:0000259" key="1">
    <source>
        <dbReference type="SMART" id="SM00587"/>
    </source>
</evidence>
<dbReference type="Proteomes" id="UP000007266">
    <property type="component" value="Linkage group 7"/>
</dbReference>
<dbReference type="EMBL" id="KQ971352">
    <property type="protein sequence ID" value="EFA06293.1"/>
    <property type="molecule type" value="Genomic_DNA"/>
</dbReference>
<reference evidence="2 3" key="1">
    <citation type="journal article" date="2008" name="Nature">
        <title>The genome of the model beetle and pest Tribolium castaneum.</title>
        <authorList>
            <consortium name="Tribolium Genome Sequencing Consortium"/>
            <person name="Richards S."/>
            <person name="Gibbs R.A."/>
            <person name="Weinstock G.M."/>
            <person name="Brown S.J."/>
            <person name="Denell R."/>
            <person name="Beeman R.W."/>
            <person name="Gibbs R."/>
            <person name="Beeman R.W."/>
            <person name="Brown S.J."/>
            <person name="Bucher G."/>
            <person name="Friedrich M."/>
            <person name="Grimmelikhuijzen C.J."/>
            <person name="Klingler M."/>
            <person name="Lorenzen M."/>
            <person name="Richards S."/>
            <person name="Roth S."/>
            <person name="Schroder R."/>
            <person name="Tautz D."/>
            <person name="Zdobnov E.M."/>
            <person name="Muzny D."/>
            <person name="Gibbs R.A."/>
            <person name="Weinstock G.M."/>
            <person name="Attaway T."/>
            <person name="Bell S."/>
            <person name="Buhay C.J."/>
            <person name="Chandrabose M.N."/>
            <person name="Chavez D."/>
            <person name="Clerk-Blankenburg K.P."/>
            <person name="Cree A."/>
            <person name="Dao M."/>
            <person name="Davis C."/>
            <person name="Chacko J."/>
            <person name="Dinh H."/>
            <person name="Dugan-Rocha S."/>
            <person name="Fowler G."/>
            <person name="Garner T.T."/>
            <person name="Garnes J."/>
            <person name="Gnirke A."/>
            <person name="Hawes A."/>
            <person name="Hernandez J."/>
            <person name="Hines S."/>
            <person name="Holder M."/>
            <person name="Hume J."/>
            <person name="Jhangiani S.N."/>
            <person name="Joshi V."/>
            <person name="Khan Z.M."/>
            <person name="Jackson L."/>
            <person name="Kovar C."/>
            <person name="Kowis A."/>
            <person name="Lee S."/>
            <person name="Lewis L.R."/>
            <person name="Margolis J."/>
            <person name="Morgan M."/>
            <person name="Nazareth L.V."/>
            <person name="Nguyen N."/>
            <person name="Okwuonu G."/>
            <person name="Parker D."/>
            <person name="Richards S."/>
            <person name="Ruiz S.J."/>
            <person name="Santibanez J."/>
            <person name="Savard J."/>
            <person name="Scherer S.E."/>
            <person name="Schneider B."/>
            <person name="Sodergren E."/>
            <person name="Tautz D."/>
            <person name="Vattahil S."/>
            <person name="Villasana D."/>
            <person name="White C.S."/>
            <person name="Wright R."/>
            <person name="Park Y."/>
            <person name="Beeman R.W."/>
            <person name="Lord J."/>
            <person name="Oppert B."/>
            <person name="Lorenzen M."/>
            <person name="Brown S."/>
            <person name="Wang L."/>
            <person name="Savard J."/>
            <person name="Tautz D."/>
            <person name="Richards S."/>
            <person name="Weinstock G."/>
            <person name="Gibbs R.A."/>
            <person name="Liu Y."/>
            <person name="Worley K."/>
            <person name="Weinstock G."/>
            <person name="Elsik C.G."/>
            <person name="Reese J.T."/>
            <person name="Elhaik E."/>
            <person name="Landan G."/>
            <person name="Graur D."/>
            <person name="Arensburger P."/>
            <person name="Atkinson P."/>
            <person name="Beeman R.W."/>
            <person name="Beidler J."/>
            <person name="Brown S.J."/>
            <person name="Demuth J.P."/>
            <person name="Drury D.W."/>
            <person name="Du Y.Z."/>
            <person name="Fujiwara H."/>
            <person name="Lorenzen M."/>
            <person name="Maselli V."/>
            <person name="Osanai M."/>
            <person name="Park Y."/>
            <person name="Robertson H.M."/>
            <person name="Tu Z."/>
            <person name="Wang J.J."/>
            <person name="Wang S."/>
            <person name="Richards S."/>
            <person name="Song H."/>
            <person name="Zhang L."/>
            <person name="Sodergren E."/>
            <person name="Werner D."/>
            <person name="Stanke M."/>
            <person name="Morgenstern B."/>
            <person name="Solovyev V."/>
            <person name="Kosarev P."/>
            <person name="Brown G."/>
            <person name="Chen H.C."/>
            <person name="Ermolaeva O."/>
            <person name="Hlavina W."/>
            <person name="Kapustin Y."/>
            <person name="Kiryutin B."/>
            <person name="Kitts P."/>
            <person name="Maglott D."/>
            <person name="Pruitt K."/>
            <person name="Sapojnikov V."/>
            <person name="Souvorov A."/>
            <person name="Mackey A.J."/>
            <person name="Waterhouse R.M."/>
            <person name="Wyder S."/>
            <person name="Zdobnov E.M."/>
            <person name="Zdobnov E.M."/>
            <person name="Wyder S."/>
            <person name="Kriventseva E.V."/>
            <person name="Kadowaki T."/>
            <person name="Bork P."/>
            <person name="Aranda M."/>
            <person name="Bao R."/>
            <person name="Beermann A."/>
            <person name="Berns N."/>
            <person name="Bolognesi R."/>
            <person name="Bonneton F."/>
            <person name="Bopp D."/>
            <person name="Brown S.J."/>
            <person name="Bucher G."/>
            <person name="Butts T."/>
            <person name="Chaumot A."/>
            <person name="Denell R.E."/>
            <person name="Ferrier D.E."/>
            <person name="Friedrich M."/>
            <person name="Gordon C.M."/>
            <person name="Jindra M."/>
            <person name="Klingler M."/>
            <person name="Lan Q."/>
            <person name="Lattorff H.M."/>
            <person name="Laudet V."/>
            <person name="von Levetsow C."/>
            <person name="Liu Z."/>
            <person name="Lutz R."/>
            <person name="Lynch J.A."/>
            <person name="da Fonseca R.N."/>
            <person name="Posnien N."/>
            <person name="Reuter R."/>
            <person name="Roth S."/>
            <person name="Savard J."/>
            <person name="Schinko J.B."/>
            <person name="Schmitt C."/>
            <person name="Schoppmeier M."/>
            <person name="Schroder R."/>
            <person name="Shippy T.D."/>
            <person name="Simonnet F."/>
            <person name="Marques-Souza H."/>
            <person name="Tautz D."/>
            <person name="Tomoyasu Y."/>
            <person name="Trauner J."/>
            <person name="Van der Zee M."/>
            <person name="Vervoort M."/>
            <person name="Wittkopp N."/>
            <person name="Wimmer E.A."/>
            <person name="Yang X."/>
            <person name="Jones A.K."/>
            <person name="Sattelle D.B."/>
            <person name="Ebert P.R."/>
            <person name="Nelson D."/>
            <person name="Scott J.G."/>
            <person name="Beeman R.W."/>
            <person name="Muthukrishnan S."/>
            <person name="Kramer K.J."/>
            <person name="Arakane Y."/>
            <person name="Beeman R.W."/>
            <person name="Zhu Q."/>
            <person name="Hogenkamp D."/>
            <person name="Dixit R."/>
            <person name="Oppert B."/>
            <person name="Jiang H."/>
            <person name="Zou Z."/>
            <person name="Marshall J."/>
            <person name="Elpidina E."/>
            <person name="Vinokurov K."/>
            <person name="Oppert C."/>
            <person name="Zou Z."/>
            <person name="Evans J."/>
            <person name="Lu Z."/>
            <person name="Zhao P."/>
            <person name="Sumathipala N."/>
            <person name="Altincicek B."/>
            <person name="Vilcinskas A."/>
            <person name="Williams M."/>
            <person name="Hultmark D."/>
            <person name="Hetru C."/>
            <person name="Jiang H."/>
            <person name="Grimmelikhuijzen C.J."/>
            <person name="Hauser F."/>
            <person name="Cazzamali G."/>
            <person name="Williamson M."/>
            <person name="Park Y."/>
            <person name="Li B."/>
            <person name="Tanaka Y."/>
            <person name="Predel R."/>
            <person name="Neupert S."/>
            <person name="Schachtner J."/>
            <person name="Verleyen P."/>
            <person name="Raible F."/>
            <person name="Bork P."/>
            <person name="Friedrich M."/>
            <person name="Walden K.K."/>
            <person name="Robertson H.M."/>
            <person name="Angeli S."/>
            <person name="Foret S."/>
            <person name="Bucher G."/>
            <person name="Schuetz S."/>
            <person name="Maleszka R."/>
            <person name="Wimmer E.A."/>
            <person name="Beeman R.W."/>
            <person name="Lorenzen M."/>
            <person name="Tomoyasu Y."/>
            <person name="Miller S.C."/>
            <person name="Grossmann D."/>
            <person name="Bucher G."/>
        </authorList>
    </citation>
    <scope>NUCLEOTIDE SEQUENCE [LARGE SCALE GENOMIC DNA]</scope>
    <source>
        <strain evidence="2 3">Georgia GA2</strain>
    </source>
</reference>
<sequence length="403" mass="46235">MSTQIESEVKQWLATAFKLNLSNFSVKLVGSSGKGDGYVGDILFAQLSTPDQVHNLVLKCNKRSKTLQQYQTFTRIFLHEMFLYETLLPTFIDFQKEKNLAEIFDSVPKFYGSYKSESAHVIVLEDLKKLGFELWPVTKPLNREHIEVVVREYGKFHATSVALKTLKPEKFQEILTSLGRSLSHIFQSPVMQSIVTKCVQKGIELLEGEVEEKIIAKLKHLRENIANITVEFEEKAPLKVVCHGDCWNNNFMYKYNDNSRNVPSKVAIIDWQIASYGTPISDLSYFLFSCISAKDIERMEDILLVYHQSFSSHLEKFGLIPENLYPRAQFLNDWKNCSKFGFVMAHMATRASYVEKDDIVDLGEALDKGMNLADYFSGQIGNVEGYKKRITYLAKYAYDNNLL</sequence>
<accession>D6WTH6</accession>
<dbReference type="PANTHER" id="PTHR11012">
    <property type="entry name" value="PROTEIN KINASE-LIKE DOMAIN-CONTAINING"/>
    <property type="match status" value="1"/>
</dbReference>
<dbReference type="InterPro" id="IPR004119">
    <property type="entry name" value="EcKL"/>
</dbReference>
<dbReference type="Pfam" id="PF02958">
    <property type="entry name" value="EcKL"/>
    <property type="match status" value="1"/>
</dbReference>
<dbReference type="OrthoDB" id="191037at2759"/>
<dbReference type="PhylomeDB" id="D6WTH6"/>
<dbReference type="InterPro" id="IPR011009">
    <property type="entry name" value="Kinase-like_dom_sf"/>
</dbReference>
<organism evidence="2 3">
    <name type="scientific">Tribolium castaneum</name>
    <name type="common">Red flour beetle</name>
    <dbReference type="NCBI Taxonomy" id="7070"/>
    <lineage>
        <taxon>Eukaryota</taxon>
        <taxon>Metazoa</taxon>
        <taxon>Ecdysozoa</taxon>
        <taxon>Arthropoda</taxon>
        <taxon>Hexapoda</taxon>
        <taxon>Insecta</taxon>
        <taxon>Pterygota</taxon>
        <taxon>Neoptera</taxon>
        <taxon>Endopterygota</taxon>
        <taxon>Coleoptera</taxon>
        <taxon>Polyphaga</taxon>
        <taxon>Cucujiformia</taxon>
        <taxon>Tenebrionidae</taxon>
        <taxon>Tenebrionidae incertae sedis</taxon>
        <taxon>Tribolium</taxon>
    </lineage>
</organism>
<dbReference type="Gene3D" id="3.90.1200.10">
    <property type="match status" value="1"/>
</dbReference>
<keyword evidence="3" id="KW-1185">Reference proteome</keyword>
<evidence type="ECO:0000313" key="3">
    <source>
        <dbReference type="Proteomes" id="UP000007266"/>
    </source>
</evidence>
<protein>
    <recommendedName>
        <fullName evidence="1">CHK kinase-like domain-containing protein</fullName>
    </recommendedName>
</protein>
<dbReference type="eggNOG" id="ENOG502SGND">
    <property type="taxonomic scope" value="Eukaryota"/>
</dbReference>
<dbReference type="OMA" id="WQMARYG"/>
<dbReference type="HOGENOM" id="CLU_010718_6_0_1"/>
<dbReference type="SMART" id="SM00587">
    <property type="entry name" value="CHK"/>
    <property type="match status" value="1"/>
</dbReference>
<dbReference type="InterPro" id="IPR015897">
    <property type="entry name" value="CHK_kinase-like"/>
</dbReference>
<dbReference type="AlphaFoldDB" id="D6WTH6"/>